<organism evidence="7 8">
    <name type="scientific">Prevotella brunnea</name>
    <dbReference type="NCBI Taxonomy" id="2508867"/>
    <lineage>
        <taxon>Bacteria</taxon>
        <taxon>Pseudomonadati</taxon>
        <taxon>Bacteroidota</taxon>
        <taxon>Bacteroidia</taxon>
        <taxon>Bacteroidales</taxon>
        <taxon>Prevotellaceae</taxon>
        <taxon>Prevotella</taxon>
    </lineage>
</organism>
<dbReference type="Proteomes" id="UP000321612">
    <property type="component" value="Unassembled WGS sequence"/>
</dbReference>
<evidence type="ECO:0000259" key="6">
    <source>
        <dbReference type="Pfam" id="PF04357"/>
    </source>
</evidence>
<dbReference type="EMBL" id="SDIK01000008">
    <property type="protein sequence ID" value="TXJ63241.1"/>
    <property type="molecule type" value="Genomic_DNA"/>
</dbReference>
<dbReference type="PANTHER" id="PTHR30441:SF8">
    <property type="entry name" value="DUF748 DOMAIN-CONTAINING PROTEIN"/>
    <property type="match status" value="1"/>
</dbReference>
<dbReference type="PANTHER" id="PTHR30441">
    <property type="entry name" value="DUF748 DOMAIN-CONTAINING PROTEIN"/>
    <property type="match status" value="1"/>
</dbReference>
<proteinExistence type="predicted"/>
<keyword evidence="4 5" id="KW-0472">Membrane</keyword>
<dbReference type="InterPro" id="IPR052894">
    <property type="entry name" value="AsmA-related"/>
</dbReference>
<protein>
    <submittedName>
        <fullName evidence="7">Translocation/assembly module TamB</fullName>
    </submittedName>
</protein>
<dbReference type="GO" id="GO:0009306">
    <property type="term" value="P:protein secretion"/>
    <property type="evidence" value="ECO:0007669"/>
    <property type="project" value="InterPro"/>
</dbReference>
<evidence type="ECO:0000256" key="2">
    <source>
        <dbReference type="ARBA" id="ARBA00022692"/>
    </source>
</evidence>
<dbReference type="GO" id="GO:0090313">
    <property type="term" value="P:regulation of protein targeting to membrane"/>
    <property type="evidence" value="ECO:0007669"/>
    <property type="project" value="TreeGrafter"/>
</dbReference>
<gene>
    <name evidence="7" type="ORF">ETF27_01050</name>
</gene>
<dbReference type="InterPro" id="IPR007452">
    <property type="entry name" value="TamB_C"/>
</dbReference>
<evidence type="ECO:0000256" key="4">
    <source>
        <dbReference type="ARBA" id="ARBA00023136"/>
    </source>
</evidence>
<feature type="transmembrane region" description="Helical" evidence="5">
    <location>
        <begin position="21"/>
        <end position="40"/>
    </location>
</feature>
<dbReference type="Pfam" id="PF04357">
    <property type="entry name" value="TamB"/>
    <property type="match status" value="1"/>
</dbReference>
<accession>A0A5C8GNC3</accession>
<keyword evidence="3 5" id="KW-1133">Transmembrane helix</keyword>
<sequence>MFFRSFATALKRLKSIIRWTIWLVIGVYFTIVILLHLPAIQNFAGHEVSKLLSKKLGTEVRVGKISLGALNHLVIDDISIADQKKKRLVDISRIAVKVDILNLLRSKKILISSAQIFKLQANLYRQNKNTEPNFKFILDSLTSQNNTSHPSFDLQIQSLIIRNSSISYHKWDAPLVRNRFNTRHLEVSDISGHININAFNHNRIDVNVRHLSFKEKSGLKVKHLAFTGSASTKRTQLQDFILEMPNSKISIPKANILYKIANKQIDMNSLRVESIINETQFTPSDFACFFPQLQAFKHAISLESQLSYNRNQIRLNSFKLHSGNKDLYVDIKGVIKDLKKMKGWNIYAKKIAITNEPLNKLSKIFHLPIPKEIKRLNYIGYTGSTKRTYEKYMVDGILFTSEGNLDLNITLNEKEFNGRIKTKFFNIGRLFPKAGIKDIITDISVSGTTDLNKIYAKGVFPLLSYKGYPYRNIYINGEYSNDNFQGMVSLNDLNGGIELKGDVKNFITFIKKRGALAVDATVAAHRVNLSKLKISNIIGNKELSFNLHITGNGSSINDLKGQLSINNFAMTGDGKHTQIKEIKLDIFNSLNNKSLNVKSDLGTLQLSGQYAYNHIASSITNTISKYLPNIFPNKPTYDKTKSNYMFSAVINDSELLNRLTNNNIKTDTYIKVDGNVNESSQNIEIDIKSPSLIISKQHIQKLKVTLSSPQDELLANLSGERVDNNGRRIFIQNNSKVKNGNIHAVTAFDIEGRTPISGNINCNATFNLTNGRPVTYLHFNPSNIQLDTIQLRVQPSDLIYAHNNLNIKHFELSNKNQHITVNGKTSGAIDDSLIVKLKDIDVPYIMDILNFHSVEFDGLASGEVVVKSFFNTPETTARLEIKHFQFENGEMGTLYANSYYNHNAGRINIDAHADAGADSKTVIKGYIDTKNSFIHLPIYASNTYLHFLNKYCSSFMSHINLKANGWCKVVGPLSKINLEGDMYASGDVFIKPIGSKYMLKNGRIRMIPNEIIFDNDTIFDTNNNIGILTGGIHHQSLTNLTYDLDCEARNLLIYNFPKKTGDDTFWGVVKGTGNCAISNKSEGVTMNITLRPEEDSYITYNASENSVDENSFIYWRDLTPKTYTPSEDSGAFNLHNEKANARKDSDFESNLNINFSIHATPDFTLRVLMDEKNGDMISLNGSGDIKATYYNKGGFQLFGNYIIDYGQYSLTVQDIIKKKFEFHPGSTIAFGGNPYDATLNLKGQYTLNSVPLSDLRMGNSFTANNTKVICLLNIGGTPEKPSVTFGIDLPSLSSDAEQMVRSVLSSEQDLNQQIIYLLAVGRFYPPSVNNASNESLSQPGQTTLAMQSILSGTLSQQINTVLSNVIKNNNWNFGANIATGNEGFTNAEYEGLLSGKMLDNRLIINGEFGYRDNVATNTSSFIGDFDIKYLLVPNGNLSINFYNHTNDRYFTRNSLTTQGIGINIKKDFRTLGELFHFTKKKNEKNKRKH</sequence>
<keyword evidence="2 5" id="KW-0812">Transmembrane</keyword>
<dbReference type="GO" id="GO:0005886">
    <property type="term" value="C:plasma membrane"/>
    <property type="evidence" value="ECO:0007669"/>
    <property type="project" value="InterPro"/>
</dbReference>
<dbReference type="OrthoDB" id="680700at2"/>
<comment type="caution">
    <text evidence="7">The sequence shown here is derived from an EMBL/GenBank/DDBJ whole genome shotgun (WGS) entry which is preliminary data.</text>
</comment>
<feature type="domain" description="Translocation and assembly module TamB C-terminal" evidence="6">
    <location>
        <begin position="1020"/>
        <end position="1468"/>
    </location>
</feature>
<evidence type="ECO:0000313" key="8">
    <source>
        <dbReference type="Proteomes" id="UP000321612"/>
    </source>
</evidence>
<evidence type="ECO:0000256" key="5">
    <source>
        <dbReference type="SAM" id="Phobius"/>
    </source>
</evidence>
<comment type="subcellular location">
    <subcellularLocation>
        <location evidence="1">Membrane</location>
        <topology evidence="1">Single-pass membrane protein</topology>
    </subcellularLocation>
</comment>
<reference evidence="8" key="1">
    <citation type="submission" date="2019-05" db="EMBL/GenBank/DDBJ databases">
        <title>Prevotella brunnea sp. nov., isolated from a wound of a patient.</title>
        <authorList>
            <person name="Buhl M."/>
        </authorList>
    </citation>
    <scope>NUCLEOTIDE SEQUENCE [LARGE SCALE GENOMIC DNA]</scope>
    <source>
        <strain evidence="8">A2672</strain>
    </source>
</reference>
<evidence type="ECO:0000313" key="7">
    <source>
        <dbReference type="EMBL" id="TXJ63241.1"/>
    </source>
</evidence>
<evidence type="ECO:0000256" key="3">
    <source>
        <dbReference type="ARBA" id="ARBA00022989"/>
    </source>
</evidence>
<keyword evidence="8" id="KW-1185">Reference proteome</keyword>
<name>A0A5C8GNC3_9BACT</name>
<evidence type="ECO:0000256" key="1">
    <source>
        <dbReference type="ARBA" id="ARBA00004167"/>
    </source>
</evidence>